<feature type="domain" description="AMP-dependent synthetase/ligase" evidence="1">
    <location>
        <begin position="79"/>
        <end position="330"/>
    </location>
</feature>
<comment type="caution">
    <text evidence="3">The sequence shown here is derived from an EMBL/GenBank/DDBJ whole genome shotgun (WGS) entry which is preliminary data.</text>
</comment>
<dbReference type="PANTHER" id="PTHR43767:SF1">
    <property type="entry name" value="NONRIBOSOMAL PEPTIDE SYNTHASE PES1 (EUROFUNG)-RELATED"/>
    <property type="match status" value="1"/>
</dbReference>
<evidence type="ECO:0000313" key="4">
    <source>
        <dbReference type="Proteomes" id="UP001231370"/>
    </source>
</evidence>
<dbReference type="PROSITE" id="PS00455">
    <property type="entry name" value="AMP_BINDING"/>
    <property type="match status" value="1"/>
</dbReference>
<sequence>MDRAIIADLVKSFDLVCPQGDRLYPLFWDKYQHLRHYATPPRLLLNESEPVPFLAGFFAAVATQTPVFLGNPQWKTAEWQQVWQQVQPQLVWGTVPCSAVEASPPPPFPGTVMIATGGSSGKIRFAMHTWETLSASVAGFSSYFNGAECRIFDPPQSPLKRGTDKSDPIHCCCTLPLYHVSGLMQVMRTLLTGGTLALLPYLSLTGSLPFNPENYFLSLVPTQLKRLLSQSCPSLCQFRAVLLGGAPAWPELLQQAKQAKIPVALTYGMTETASQVATLKPDRFFAGNMSSGQPLPHAQITIEDDQGNQLPALQPGRVAIASSSLALGYFPHPFAGDRPFRTDDIGYFDDQHYLYILGRHSQTIITGGEKVLPQEVEAVILATQWVQDVAVIGVPDPDWGERVIAVYVPKDERVTSDTLEESLKEAIAPRLSRYKQPKTWVEVKQLPRSPQGKLNQAALRDLIARPKN</sequence>
<dbReference type="InterPro" id="IPR045851">
    <property type="entry name" value="AMP-bd_C_sf"/>
</dbReference>
<dbReference type="Gene3D" id="3.30.300.30">
    <property type="match status" value="1"/>
</dbReference>
<dbReference type="Pfam" id="PF00501">
    <property type="entry name" value="AMP-binding"/>
    <property type="match status" value="1"/>
</dbReference>
<proteinExistence type="predicted"/>
<dbReference type="Pfam" id="PF13193">
    <property type="entry name" value="AMP-binding_C"/>
    <property type="match status" value="1"/>
</dbReference>
<dbReference type="SUPFAM" id="SSF56801">
    <property type="entry name" value="Acetyl-CoA synthetase-like"/>
    <property type="match status" value="1"/>
</dbReference>
<evidence type="ECO:0000259" key="1">
    <source>
        <dbReference type="Pfam" id="PF00501"/>
    </source>
</evidence>
<dbReference type="EMBL" id="JAQPOK010000135">
    <property type="protein sequence ID" value="MDJ1180696.1"/>
    <property type="molecule type" value="Genomic_DNA"/>
</dbReference>
<name>A0ABT7BQD1_9CYAN</name>
<dbReference type="InterPro" id="IPR042099">
    <property type="entry name" value="ANL_N_sf"/>
</dbReference>
<keyword evidence="4" id="KW-1185">Reference proteome</keyword>
<accession>A0ABT7BQD1</accession>
<gene>
    <name evidence="3" type="ORF">PJF56_17695</name>
</gene>
<reference evidence="3 4" key="1">
    <citation type="submission" date="2023-01" db="EMBL/GenBank/DDBJ databases">
        <title>Novel diversity within Roseofilum (Cyanobacteria; Desertifilaceae) from marine benthic mats with descriptions of four novel species.</title>
        <authorList>
            <person name="Wang Y."/>
            <person name="Berthold D.E."/>
            <person name="Hu J."/>
            <person name="Lefler F.W."/>
            <person name="Laughinghouse H.D. IV."/>
        </authorList>
    </citation>
    <scope>NUCLEOTIDE SEQUENCE [LARGE SCALE GENOMIC DNA]</scope>
    <source>
        <strain evidence="3 4">BLCC-M91</strain>
    </source>
</reference>
<dbReference type="RefSeq" id="WP_283763996.1">
    <property type="nucleotide sequence ID" value="NZ_JAQPOK010000135.1"/>
</dbReference>
<feature type="domain" description="AMP-binding enzyme C-terminal" evidence="2">
    <location>
        <begin position="375"/>
        <end position="453"/>
    </location>
</feature>
<evidence type="ECO:0000259" key="2">
    <source>
        <dbReference type="Pfam" id="PF13193"/>
    </source>
</evidence>
<dbReference type="InterPro" id="IPR025110">
    <property type="entry name" value="AMP-bd_C"/>
</dbReference>
<dbReference type="PANTHER" id="PTHR43767">
    <property type="entry name" value="LONG-CHAIN-FATTY-ACID--COA LIGASE"/>
    <property type="match status" value="1"/>
</dbReference>
<dbReference type="InterPro" id="IPR050237">
    <property type="entry name" value="ATP-dep_AMP-bd_enzyme"/>
</dbReference>
<dbReference type="Proteomes" id="UP001231370">
    <property type="component" value="Unassembled WGS sequence"/>
</dbReference>
<organism evidence="3 4">
    <name type="scientific">Roseofilum halophilum BLCC-M91</name>
    <dbReference type="NCBI Taxonomy" id="3022259"/>
    <lineage>
        <taxon>Bacteria</taxon>
        <taxon>Bacillati</taxon>
        <taxon>Cyanobacteriota</taxon>
        <taxon>Cyanophyceae</taxon>
        <taxon>Desertifilales</taxon>
        <taxon>Desertifilaceae</taxon>
        <taxon>Roseofilum</taxon>
        <taxon>Roseofilum halophilum</taxon>
    </lineage>
</organism>
<dbReference type="Gene3D" id="3.40.50.12780">
    <property type="entry name" value="N-terminal domain of ligase-like"/>
    <property type="match status" value="1"/>
</dbReference>
<evidence type="ECO:0000313" key="3">
    <source>
        <dbReference type="EMBL" id="MDJ1180696.1"/>
    </source>
</evidence>
<dbReference type="InterPro" id="IPR000873">
    <property type="entry name" value="AMP-dep_synth/lig_dom"/>
</dbReference>
<protein>
    <submittedName>
        <fullName evidence="3">AMP-binding protein</fullName>
    </submittedName>
</protein>
<dbReference type="InterPro" id="IPR020845">
    <property type="entry name" value="AMP-binding_CS"/>
</dbReference>